<evidence type="ECO:0000313" key="2">
    <source>
        <dbReference type="EMBL" id="SPO04640.1"/>
    </source>
</evidence>
<name>A0AAE8N1J4_9PEZI</name>
<dbReference type="InterPro" id="IPR052895">
    <property type="entry name" value="HetReg/Transcr_Mod"/>
</dbReference>
<dbReference type="Pfam" id="PF06985">
    <property type="entry name" value="HET"/>
    <property type="match status" value="1"/>
</dbReference>
<evidence type="ECO:0000259" key="1">
    <source>
        <dbReference type="Pfam" id="PF06985"/>
    </source>
</evidence>
<organism evidence="2 3">
    <name type="scientific">Cephalotrichum gorgonifer</name>
    <dbReference type="NCBI Taxonomy" id="2041049"/>
    <lineage>
        <taxon>Eukaryota</taxon>
        <taxon>Fungi</taxon>
        <taxon>Dikarya</taxon>
        <taxon>Ascomycota</taxon>
        <taxon>Pezizomycotina</taxon>
        <taxon>Sordariomycetes</taxon>
        <taxon>Hypocreomycetidae</taxon>
        <taxon>Microascales</taxon>
        <taxon>Microascaceae</taxon>
        <taxon>Cephalotrichum</taxon>
    </lineage>
</organism>
<gene>
    <name evidence="2" type="ORF">DNG_07325</name>
</gene>
<accession>A0AAE8N1J4</accession>
<dbReference type="Pfam" id="PF26639">
    <property type="entry name" value="Het-6_barrel"/>
    <property type="match status" value="1"/>
</dbReference>
<dbReference type="AlphaFoldDB" id="A0AAE8N1J4"/>
<sequence length="779" mass="87764">MVAPLSSPSSDTWSATTRVTEPLKIIQFCPARPYAEVRVPENAKSVDRLTIITVSHDQGFSNEEARLGGTYEQSYSWFEVVAISASNHERAPVRVAQVNVHARSEARRHENVYDIHSGDAETRAWLAAIRGGDTVQLIPRAQYPAWTNYIYEAELKIEGQVQLGDDPTAPLSAISGVNSWRTGFYETLDLAKREIRVLGIEAGAFDDPVVCSLATVPLMDGDNHIAYEALSYCWGHLSTTEEIEIHPIPASESHGSEDKFAIPTSLHLALRYLRPETGPARKLWVDFICINQDDLEERAAQVAIMPYIYSNADAVRIWLGPGDATSRDLFDSVRQVASLHTAADASPPPSSGTLGKLARNHGTKLYDDFDPVLHFVEKWRRCDFMWFKRTWVLQEVANAKKATVHCGHDAVPWAAIMRLADCINKAKQTTSLYRYAIMPPVFSGVFEFRDGRAAEVQHSVGRGILEVVVSGHDLDASDPRDKLFALLQFGTDTRDLERLPVSIKPDYRKSDTDVFADFTRWWIVSHGSLRILSTVHTTRYRGWQQMTHGSPVDLATLPHPTWCFWYDGVASWAKATLSFSTDTPYRATRDSTPDLDLLRHDPGSELVLRLRGHRVCTITSIEPYPFFTRDSSSELDEVFIKLFDPIGDLKTWMWIREEQVPKEEREREPAYGEHYWAHYNYIHENNGSLPCFSPCFLKSKNGEGGDEKSGLCPHYARVGDAIVVLYGGRVPYILRPRATSGQLPRYEFVGECYLLRYMDGKALDEVDEGGLVSEVFDLV</sequence>
<proteinExistence type="predicted"/>
<keyword evidence="3" id="KW-1185">Reference proteome</keyword>
<dbReference type="Proteomes" id="UP001187682">
    <property type="component" value="Unassembled WGS sequence"/>
</dbReference>
<protein>
    <recommendedName>
        <fullName evidence="1">Heterokaryon incompatibility domain-containing protein</fullName>
    </recommendedName>
</protein>
<reference evidence="2" key="1">
    <citation type="submission" date="2018-03" db="EMBL/GenBank/DDBJ databases">
        <authorList>
            <person name="Guldener U."/>
        </authorList>
    </citation>
    <scope>NUCLEOTIDE SEQUENCE</scope>
</reference>
<dbReference type="InterPro" id="IPR010730">
    <property type="entry name" value="HET"/>
</dbReference>
<comment type="caution">
    <text evidence="2">The sequence shown here is derived from an EMBL/GenBank/DDBJ whole genome shotgun (WGS) entry which is preliminary data.</text>
</comment>
<dbReference type="PANTHER" id="PTHR24148:SF64">
    <property type="entry name" value="HETEROKARYON INCOMPATIBILITY DOMAIN-CONTAINING PROTEIN"/>
    <property type="match status" value="1"/>
</dbReference>
<dbReference type="PANTHER" id="PTHR24148">
    <property type="entry name" value="ANKYRIN REPEAT DOMAIN-CONTAINING PROTEIN 39 HOMOLOG-RELATED"/>
    <property type="match status" value="1"/>
</dbReference>
<feature type="domain" description="Heterokaryon incompatibility" evidence="1">
    <location>
        <begin position="227"/>
        <end position="395"/>
    </location>
</feature>
<evidence type="ECO:0000313" key="3">
    <source>
        <dbReference type="Proteomes" id="UP001187682"/>
    </source>
</evidence>
<dbReference type="EMBL" id="ONZQ02000010">
    <property type="protein sequence ID" value="SPO04640.1"/>
    <property type="molecule type" value="Genomic_DNA"/>
</dbReference>